<evidence type="ECO:0000313" key="2">
    <source>
        <dbReference type="Proteomes" id="UP001528920"/>
    </source>
</evidence>
<sequence length="134" mass="15674">MRNKIITNQKFELEDNSIDDSEFIEATRENIIGALKLWSSKEEQLEYQENVPSISVTTELFEQWDDLYTPESEVLIEAFEPDELRLLEKFEAEIILRSDKSNNILPDIIEYIETDDWKALNSLSMGILSDLKKI</sequence>
<reference evidence="1 2" key="1">
    <citation type="submission" date="2022-01" db="EMBL/GenBank/DDBJ databases">
        <title>Labilibaculum sp. nov, a marine bacterium isolated from Antarctica.</title>
        <authorList>
            <person name="Dai W."/>
        </authorList>
    </citation>
    <scope>NUCLEOTIDE SEQUENCE [LARGE SCALE GENOMIC DNA]</scope>
    <source>
        <strain evidence="1 2">DW002</strain>
    </source>
</reference>
<proteinExistence type="predicted"/>
<protein>
    <submittedName>
        <fullName evidence="1">Uncharacterized protein</fullName>
    </submittedName>
</protein>
<evidence type="ECO:0000313" key="1">
    <source>
        <dbReference type="EMBL" id="MDE5417322.1"/>
    </source>
</evidence>
<dbReference type="RefSeq" id="WP_275108661.1">
    <property type="nucleotide sequence ID" value="NZ_JAKJSC010000001.1"/>
</dbReference>
<keyword evidence="2" id="KW-1185">Reference proteome</keyword>
<dbReference type="EMBL" id="JAKJSC010000001">
    <property type="protein sequence ID" value="MDE5417322.1"/>
    <property type="molecule type" value="Genomic_DNA"/>
</dbReference>
<dbReference type="Proteomes" id="UP001528920">
    <property type="component" value="Unassembled WGS sequence"/>
</dbReference>
<comment type="caution">
    <text evidence="1">The sequence shown here is derived from an EMBL/GenBank/DDBJ whole genome shotgun (WGS) entry which is preliminary data.</text>
</comment>
<accession>A0ABT5VPF5</accession>
<gene>
    <name evidence="1" type="ORF">L3049_04810</name>
</gene>
<organism evidence="1 2">
    <name type="scientific">Paralabilibaculum antarcticum</name>
    <dbReference type="NCBI Taxonomy" id="2912572"/>
    <lineage>
        <taxon>Bacteria</taxon>
        <taxon>Pseudomonadati</taxon>
        <taxon>Bacteroidota</taxon>
        <taxon>Bacteroidia</taxon>
        <taxon>Marinilabiliales</taxon>
        <taxon>Marinifilaceae</taxon>
        <taxon>Paralabilibaculum</taxon>
    </lineage>
</organism>
<name>A0ABT5VPF5_9BACT</name>